<protein>
    <submittedName>
        <fullName evidence="1">Uncharacterized protein</fullName>
    </submittedName>
</protein>
<accession>A0A918G9X0</accession>
<gene>
    <name evidence="1" type="ORF">GCM10010269_74810</name>
</gene>
<dbReference type="Proteomes" id="UP000606194">
    <property type="component" value="Unassembled WGS sequence"/>
</dbReference>
<organism evidence="1 2">
    <name type="scientific">Streptomyces humidus</name>
    <dbReference type="NCBI Taxonomy" id="52259"/>
    <lineage>
        <taxon>Bacteria</taxon>
        <taxon>Bacillati</taxon>
        <taxon>Actinomycetota</taxon>
        <taxon>Actinomycetes</taxon>
        <taxon>Kitasatosporales</taxon>
        <taxon>Streptomycetaceae</taxon>
        <taxon>Streptomyces</taxon>
    </lineage>
</organism>
<evidence type="ECO:0000313" key="1">
    <source>
        <dbReference type="EMBL" id="GGS25171.1"/>
    </source>
</evidence>
<comment type="caution">
    <text evidence="1">The sequence shown here is derived from an EMBL/GenBank/DDBJ whole genome shotgun (WGS) entry which is preliminary data.</text>
</comment>
<keyword evidence="2" id="KW-1185">Reference proteome</keyword>
<name>A0A918G9X0_9ACTN</name>
<dbReference type="EMBL" id="BMTL01000046">
    <property type="protein sequence ID" value="GGS25171.1"/>
    <property type="molecule type" value="Genomic_DNA"/>
</dbReference>
<sequence length="77" mass="8057">MTTRDTVGTETPARRAISVIVTLPSDAGALSCVVTSPTSVAPFRAPRRNFQESSGRCAAVGRHPGVRVVPESGDYGE</sequence>
<reference evidence="1" key="1">
    <citation type="journal article" date="2014" name="Int. J. Syst. Evol. Microbiol.">
        <title>Complete genome sequence of Corynebacterium casei LMG S-19264T (=DSM 44701T), isolated from a smear-ripened cheese.</title>
        <authorList>
            <consortium name="US DOE Joint Genome Institute (JGI-PGF)"/>
            <person name="Walter F."/>
            <person name="Albersmeier A."/>
            <person name="Kalinowski J."/>
            <person name="Ruckert C."/>
        </authorList>
    </citation>
    <scope>NUCLEOTIDE SEQUENCE</scope>
    <source>
        <strain evidence="1">JCM 4386</strain>
    </source>
</reference>
<proteinExistence type="predicted"/>
<reference evidence="1" key="2">
    <citation type="submission" date="2020-09" db="EMBL/GenBank/DDBJ databases">
        <authorList>
            <person name="Sun Q."/>
            <person name="Ohkuma M."/>
        </authorList>
    </citation>
    <scope>NUCLEOTIDE SEQUENCE</scope>
    <source>
        <strain evidence="1">JCM 4386</strain>
    </source>
</reference>
<evidence type="ECO:0000313" key="2">
    <source>
        <dbReference type="Proteomes" id="UP000606194"/>
    </source>
</evidence>
<dbReference type="AlphaFoldDB" id="A0A918G9X0"/>